<dbReference type="Pfam" id="PF02195">
    <property type="entry name" value="ParB_N"/>
    <property type="match status" value="1"/>
</dbReference>
<feature type="compositionally biased region" description="Acidic residues" evidence="5">
    <location>
        <begin position="437"/>
        <end position="446"/>
    </location>
</feature>
<evidence type="ECO:0000256" key="4">
    <source>
        <dbReference type="ARBA" id="ARBA00025472"/>
    </source>
</evidence>
<feature type="region of interest" description="Disordered" evidence="5">
    <location>
        <begin position="427"/>
        <end position="446"/>
    </location>
</feature>
<dbReference type="FunFam" id="1.10.10.2830:FF:000001">
    <property type="entry name" value="Chromosome partitioning protein ParB"/>
    <property type="match status" value="1"/>
</dbReference>
<dbReference type="Proteomes" id="UP000544872">
    <property type="component" value="Unassembled WGS sequence"/>
</dbReference>
<dbReference type="GO" id="GO:0005694">
    <property type="term" value="C:chromosome"/>
    <property type="evidence" value="ECO:0007669"/>
    <property type="project" value="TreeGrafter"/>
</dbReference>
<gene>
    <name evidence="7" type="ORF">FHS48_001128</name>
</gene>
<dbReference type="CDD" id="cd16393">
    <property type="entry name" value="SPO0J_N"/>
    <property type="match status" value="1"/>
</dbReference>
<dbReference type="SUPFAM" id="SSF110849">
    <property type="entry name" value="ParB/Sulfiredoxin"/>
    <property type="match status" value="1"/>
</dbReference>
<accession>A0A7W9ZEF2</accession>
<evidence type="ECO:0000256" key="1">
    <source>
        <dbReference type="ARBA" id="ARBA00006295"/>
    </source>
</evidence>
<dbReference type="GO" id="GO:0003677">
    <property type="term" value="F:DNA binding"/>
    <property type="evidence" value="ECO:0007669"/>
    <property type="project" value="UniProtKB-KW"/>
</dbReference>
<dbReference type="Gene3D" id="1.10.10.2830">
    <property type="match status" value="1"/>
</dbReference>
<dbReference type="FunFam" id="3.90.1530.30:FF:000001">
    <property type="entry name" value="Chromosome partitioning protein ParB"/>
    <property type="match status" value="1"/>
</dbReference>
<dbReference type="Pfam" id="PF23552">
    <property type="entry name" value="ParB_C"/>
    <property type="match status" value="1"/>
</dbReference>
<name>A0A7W9ZEF2_NOVIT</name>
<evidence type="ECO:0000256" key="2">
    <source>
        <dbReference type="ARBA" id="ARBA00022829"/>
    </source>
</evidence>
<dbReference type="Gene3D" id="3.90.1530.30">
    <property type="match status" value="1"/>
</dbReference>
<dbReference type="PANTHER" id="PTHR33375">
    <property type="entry name" value="CHROMOSOME-PARTITIONING PROTEIN PARB-RELATED"/>
    <property type="match status" value="1"/>
</dbReference>
<dbReference type="EMBL" id="JACIIX010000003">
    <property type="protein sequence ID" value="MBB6209720.1"/>
    <property type="molecule type" value="Genomic_DNA"/>
</dbReference>
<feature type="domain" description="ParB-like N-terminal" evidence="6">
    <location>
        <begin position="40"/>
        <end position="132"/>
    </location>
</feature>
<evidence type="ECO:0000259" key="6">
    <source>
        <dbReference type="SMART" id="SM00470"/>
    </source>
</evidence>
<keyword evidence="8" id="KW-1185">Reference proteome</keyword>
<dbReference type="InterPro" id="IPR041468">
    <property type="entry name" value="HTH_ParB/Spo0J"/>
</dbReference>
<sequence>MEDRRKRGVLGRGLSALLGDEGDVAFNTGGEGGGEARSQTMVPVEFLQSGRFQPRTQFDQEALNDLADSIREKGIIQPILVRILPEDSNRYEIIAGERRWRAAQIAQLHTVPVIVREFSDRDAAEVALVENLQRRDLSPLEEAEGYRRLQEEFQHTQDDLSKAVGKSRSHVANMIRLLALPDPVKDMMRTGTLTAGHARALLNADDPGILAEQVVKKGLNVRQTEKLATEKGGVKARKARPETAEKAERSPAVAKDTDTLALERDLARVLGLKVNIEFEGRGGRVVIHYSTLEQLDDILYRLNNPTDNAADRRREALEAEHAADEMADQAFAAVFAAKPVPAPEEEASGVAGVTAADLLADATFEDDLVEDLEALEDDDFEDFDFEEIEKESSGRINASAVFSAAPEDEAEEDSDRVMAATVDSLLEDFLRERPAETEDPETGESR</sequence>
<dbReference type="GO" id="GO:0045881">
    <property type="term" value="P:positive regulation of sporulation resulting in formation of a cellular spore"/>
    <property type="evidence" value="ECO:0007669"/>
    <property type="project" value="TreeGrafter"/>
</dbReference>
<dbReference type="SMART" id="SM00470">
    <property type="entry name" value="ParB"/>
    <property type="match status" value="1"/>
</dbReference>
<dbReference type="NCBIfam" id="TIGR00180">
    <property type="entry name" value="parB_part"/>
    <property type="match status" value="1"/>
</dbReference>
<dbReference type="InterPro" id="IPR004437">
    <property type="entry name" value="ParB/RepB/Spo0J"/>
</dbReference>
<dbReference type="InterPro" id="IPR057240">
    <property type="entry name" value="ParB_dimer_C"/>
</dbReference>
<dbReference type="AlphaFoldDB" id="A0A7W9ZEF2"/>
<proteinExistence type="inferred from homology"/>
<keyword evidence="3" id="KW-0238">DNA-binding</keyword>
<comment type="function">
    <text evidence="4">Involved in chromosome partition. Localize to both poles of the predivisional cell following completion of DNA replication. Binds to the DNA origin of replication.</text>
</comment>
<dbReference type="InterPro" id="IPR050336">
    <property type="entry name" value="Chromosome_partition/occlusion"/>
</dbReference>
<dbReference type="RefSeq" id="WP_184262227.1">
    <property type="nucleotide sequence ID" value="NZ_JACIIX010000003.1"/>
</dbReference>
<feature type="region of interest" description="Disordered" evidence="5">
    <location>
        <begin position="230"/>
        <end position="255"/>
    </location>
</feature>
<feature type="region of interest" description="Disordered" evidence="5">
    <location>
        <begin position="389"/>
        <end position="416"/>
    </location>
</feature>
<dbReference type="GO" id="GO:0007059">
    <property type="term" value="P:chromosome segregation"/>
    <property type="evidence" value="ECO:0007669"/>
    <property type="project" value="UniProtKB-KW"/>
</dbReference>
<evidence type="ECO:0000256" key="3">
    <source>
        <dbReference type="ARBA" id="ARBA00023125"/>
    </source>
</evidence>
<evidence type="ECO:0000313" key="8">
    <source>
        <dbReference type="Proteomes" id="UP000544872"/>
    </source>
</evidence>
<keyword evidence="2" id="KW-0159">Chromosome partition</keyword>
<dbReference type="PANTHER" id="PTHR33375:SF1">
    <property type="entry name" value="CHROMOSOME-PARTITIONING PROTEIN PARB-RELATED"/>
    <property type="match status" value="1"/>
</dbReference>
<dbReference type="InterPro" id="IPR003115">
    <property type="entry name" value="ParB_N"/>
</dbReference>
<protein>
    <submittedName>
        <fullName evidence="7">ParB family chromosome partitioning protein</fullName>
    </submittedName>
</protein>
<organism evidence="7 8">
    <name type="scientific">Novispirillum itersonii</name>
    <name type="common">Aquaspirillum itersonii</name>
    <dbReference type="NCBI Taxonomy" id="189"/>
    <lineage>
        <taxon>Bacteria</taxon>
        <taxon>Pseudomonadati</taxon>
        <taxon>Pseudomonadota</taxon>
        <taxon>Alphaproteobacteria</taxon>
        <taxon>Rhodospirillales</taxon>
        <taxon>Novispirillaceae</taxon>
        <taxon>Novispirillum</taxon>
    </lineage>
</organism>
<dbReference type="Pfam" id="PF17762">
    <property type="entry name" value="HTH_ParB"/>
    <property type="match status" value="1"/>
</dbReference>
<comment type="similarity">
    <text evidence="1">Belongs to the ParB family.</text>
</comment>
<comment type="caution">
    <text evidence="7">The sequence shown here is derived from an EMBL/GenBank/DDBJ whole genome shotgun (WGS) entry which is preliminary data.</text>
</comment>
<evidence type="ECO:0000313" key="7">
    <source>
        <dbReference type="EMBL" id="MBB6209720.1"/>
    </source>
</evidence>
<dbReference type="InterPro" id="IPR036086">
    <property type="entry name" value="ParB/Sulfiredoxin_sf"/>
</dbReference>
<reference evidence="7 8" key="1">
    <citation type="submission" date="2020-08" db="EMBL/GenBank/DDBJ databases">
        <title>Genomic Encyclopedia of Type Strains, Phase IV (KMG-IV): sequencing the most valuable type-strain genomes for metagenomic binning, comparative biology and taxonomic classification.</title>
        <authorList>
            <person name="Goeker M."/>
        </authorList>
    </citation>
    <scope>NUCLEOTIDE SEQUENCE [LARGE SCALE GENOMIC DNA]</scope>
    <source>
        <strain evidence="7 8">DSM 11590</strain>
    </source>
</reference>
<evidence type="ECO:0000256" key="5">
    <source>
        <dbReference type="SAM" id="MobiDB-lite"/>
    </source>
</evidence>